<gene>
    <name evidence="1" type="ORF">D5R40_32660</name>
</gene>
<reference evidence="1 2" key="1">
    <citation type="journal article" date="2018" name="ACS Chem. Biol.">
        <title>Ketoreductase domain dysfunction expands chemodiversity: malyngamide biosynthesis in the cyanobacterium Okeania hirsuta.</title>
        <authorList>
            <person name="Moss N.A."/>
            <person name="Leao T."/>
            <person name="Rankin M."/>
            <person name="McCullough T.M."/>
            <person name="Qu P."/>
            <person name="Korobeynikov A."/>
            <person name="Smith J.L."/>
            <person name="Gerwick L."/>
            <person name="Gerwick W.H."/>
        </authorList>
    </citation>
    <scope>NUCLEOTIDE SEQUENCE [LARGE SCALE GENOMIC DNA]</scope>
    <source>
        <strain evidence="1 2">PAB10Feb10-1</strain>
    </source>
</reference>
<evidence type="ECO:0000313" key="1">
    <source>
        <dbReference type="EMBL" id="RQH19017.1"/>
    </source>
</evidence>
<keyword evidence="2" id="KW-1185">Reference proteome</keyword>
<dbReference type="RefSeq" id="WP_124155789.1">
    <property type="nucleotide sequence ID" value="NZ_CAWOLW010000396.1"/>
</dbReference>
<protein>
    <submittedName>
        <fullName evidence="1">Uncharacterized protein</fullName>
    </submittedName>
</protein>
<name>A0A3N6NR35_9CYAN</name>
<comment type="caution">
    <text evidence="1">The sequence shown here is derived from an EMBL/GenBank/DDBJ whole genome shotgun (WGS) entry which is preliminary data.</text>
</comment>
<dbReference type="AlphaFoldDB" id="A0A3N6NR35"/>
<dbReference type="OrthoDB" id="9816120at2"/>
<accession>A0A3N6NR35</accession>
<proteinExistence type="predicted"/>
<sequence length="215" mass="22789">MASYSLSAASSFMLSNLFRAELDDVYFTFDTPLEISVCSENQVFGISYLNASSFSLTGQEVTVYLPAGISYISGSLQDTSAAGVYEHDISDLQAPVFRLNDLGSVLSAGFMISYEAAIPAMNAILSGGILQNRVELVSNEGDKEDTSVPYNALYPALSIINISPANQSVNSGETTTRSIKVVNGGNGKLSSFFITDIHNAGIDLMSTSLGTISAF</sequence>
<evidence type="ECO:0000313" key="2">
    <source>
        <dbReference type="Proteomes" id="UP000269154"/>
    </source>
</evidence>
<dbReference type="Proteomes" id="UP000269154">
    <property type="component" value="Unassembled WGS sequence"/>
</dbReference>
<organism evidence="1 2">
    <name type="scientific">Okeania hirsuta</name>
    <dbReference type="NCBI Taxonomy" id="1458930"/>
    <lineage>
        <taxon>Bacteria</taxon>
        <taxon>Bacillati</taxon>
        <taxon>Cyanobacteriota</taxon>
        <taxon>Cyanophyceae</taxon>
        <taxon>Oscillatoriophycideae</taxon>
        <taxon>Oscillatoriales</taxon>
        <taxon>Microcoleaceae</taxon>
        <taxon>Okeania</taxon>
    </lineage>
</organism>
<dbReference type="EMBL" id="RCBY01000455">
    <property type="protein sequence ID" value="RQH19017.1"/>
    <property type="molecule type" value="Genomic_DNA"/>
</dbReference>